<feature type="region of interest" description="Disordered" evidence="1">
    <location>
        <begin position="351"/>
        <end position="468"/>
    </location>
</feature>
<sequence>MPRAKGSAKKSPTAAGKGPAKKRVRKTLGAKPGKTSWIHGTKEKFFVSRADEWKAASEKGNDEVAAFYQKVTNLYFLKYGHEMKDDEDLETDVANPTNPDEPIPGSDKLTKEEADQRSEKHITRIAAWYCRTYRRVDEREKHMFADVLLGGLENKGPGCPRKAQLLHYYSRHHYEGRVKARFDAAWANQLMRANDLGEPEPHDMKIKIRNQVTKDVFGEETEEFKAELVLAVEAEHVAAVKAWELTRAETPARTAEEMNAALKNAAFYLDPLAEAIKEKFGLNCSILLCGPMGDRGGAIEVRSVHAGTTRGVGAHKWYQLDPIGYEAAEKSMIKFTERCFTEDECIARTQGVPQTAATPEGSPAVGGSTAGAPANANGTTGPGTNGGASTAGAPPSGSAATTNRRAGDVGTDAEGARGNMDVRPESGRGIAAEGRVGGEAGSGETENPGGGALEREGGGGSSNNGPVLHEVWDPTKDDDEEWTPEVRKAIGAFSTGKHELGDDWGDCVRAWFDVEKASGFDNDGGQLTTEKRPKELKDFMKQGRKWYVPVKLGEARLGRKDLEKSYVAQWWEWWGEIEGGERVKLVTMHGRLGFMLVLLALLWWGAADHGDEWKEAVRATTRLLREVLATGKIKKKERPVEKVADKRKRLDTEEYEDEEEGSGQEENDVGGRRRKRQKKKKDDTPAPVERRGSALGKLPIPGQAGDQLKAVRQLHARVFIKKKSEVISFAGAVGHHSEGNGIPGQKARDQRGHAKKTVAN</sequence>
<reference evidence="2" key="1">
    <citation type="submission" date="2023-03" db="EMBL/GenBank/DDBJ databases">
        <title>Massive genome expansion in bonnet fungi (Mycena s.s.) driven by repeated elements and novel gene families across ecological guilds.</title>
        <authorList>
            <consortium name="Lawrence Berkeley National Laboratory"/>
            <person name="Harder C.B."/>
            <person name="Miyauchi S."/>
            <person name="Viragh M."/>
            <person name="Kuo A."/>
            <person name="Thoen E."/>
            <person name="Andreopoulos B."/>
            <person name="Lu D."/>
            <person name="Skrede I."/>
            <person name="Drula E."/>
            <person name="Henrissat B."/>
            <person name="Morin E."/>
            <person name="Kohler A."/>
            <person name="Barry K."/>
            <person name="LaButti K."/>
            <person name="Morin E."/>
            <person name="Salamov A."/>
            <person name="Lipzen A."/>
            <person name="Mereny Z."/>
            <person name="Hegedus B."/>
            <person name="Baldrian P."/>
            <person name="Stursova M."/>
            <person name="Weitz H."/>
            <person name="Taylor A."/>
            <person name="Grigoriev I.V."/>
            <person name="Nagy L.G."/>
            <person name="Martin F."/>
            <person name="Kauserud H."/>
        </authorList>
    </citation>
    <scope>NUCLEOTIDE SEQUENCE</scope>
    <source>
        <strain evidence="2">CBHHK200</strain>
    </source>
</reference>
<evidence type="ECO:0000313" key="2">
    <source>
        <dbReference type="EMBL" id="KAJ7017148.1"/>
    </source>
</evidence>
<proteinExistence type="predicted"/>
<comment type="caution">
    <text evidence="2">The sequence shown here is derived from an EMBL/GenBank/DDBJ whole genome shotgun (WGS) entry which is preliminary data.</text>
</comment>
<dbReference type="Proteomes" id="UP001218188">
    <property type="component" value="Unassembled WGS sequence"/>
</dbReference>
<evidence type="ECO:0000256" key="1">
    <source>
        <dbReference type="SAM" id="MobiDB-lite"/>
    </source>
</evidence>
<dbReference type="EMBL" id="JARJCM010000429">
    <property type="protein sequence ID" value="KAJ7017148.1"/>
    <property type="molecule type" value="Genomic_DNA"/>
</dbReference>
<accession>A0AAD6RYF0</accession>
<dbReference type="AlphaFoldDB" id="A0AAD6RYF0"/>
<gene>
    <name evidence="2" type="ORF">C8F04DRAFT_1200933</name>
</gene>
<feature type="region of interest" description="Disordered" evidence="1">
    <location>
        <begin position="1"/>
        <end position="36"/>
    </location>
</feature>
<keyword evidence="3" id="KW-1185">Reference proteome</keyword>
<feature type="region of interest" description="Disordered" evidence="1">
    <location>
        <begin position="651"/>
        <end position="702"/>
    </location>
</feature>
<protein>
    <submittedName>
        <fullName evidence="2">Uncharacterized protein</fullName>
    </submittedName>
</protein>
<feature type="compositionally biased region" description="Basic and acidic residues" evidence="1">
    <location>
        <begin position="680"/>
        <end position="692"/>
    </location>
</feature>
<name>A0AAD6RYF0_9AGAR</name>
<feature type="region of interest" description="Disordered" evidence="1">
    <location>
        <begin position="734"/>
        <end position="760"/>
    </location>
</feature>
<feature type="compositionally biased region" description="Basic residues" evidence="1">
    <location>
        <begin position="19"/>
        <end position="28"/>
    </location>
</feature>
<evidence type="ECO:0000313" key="3">
    <source>
        <dbReference type="Proteomes" id="UP001218188"/>
    </source>
</evidence>
<organism evidence="2 3">
    <name type="scientific">Mycena alexandri</name>
    <dbReference type="NCBI Taxonomy" id="1745969"/>
    <lineage>
        <taxon>Eukaryota</taxon>
        <taxon>Fungi</taxon>
        <taxon>Dikarya</taxon>
        <taxon>Basidiomycota</taxon>
        <taxon>Agaricomycotina</taxon>
        <taxon>Agaricomycetes</taxon>
        <taxon>Agaricomycetidae</taxon>
        <taxon>Agaricales</taxon>
        <taxon>Marasmiineae</taxon>
        <taxon>Mycenaceae</taxon>
        <taxon>Mycena</taxon>
    </lineage>
</organism>
<feature type="region of interest" description="Disordered" evidence="1">
    <location>
        <begin position="87"/>
        <end position="116"/>
    </location>
</feature>
<feature type="compositionally biased region" description="Low complexity" evidence="1">
    <location>
        <begin position="366"/>
        <end position="379"/>
    </location>
</feature>
<feature type="compositionally biased region" description="Gly residues" evidence="1">
    <location>
        <begin position="448"/>
        <end position="462"/>
    </location>
</feature>
<feature type="compositionally biased region" description="Acidic residues" evidence="1">
    <location>
        <begin position="653"/>
        <end position="668"/>
    </location>
</feature>
<feature type="compositionally biased region" description="Low complexity" evidence="1">
    <location>
        <begin position="387"/>
        <end position="402"/>
    </location>
</feature>